<keyword evidence="3" id="KW-1185">Reference proteome</keyword>
<evidence type="ECO:0000313" key="2">
    <source>
        <dbReference type="EnsemblPlants" id="TuG1812G0300002795.01.T01"/>
    </source>
</evidence>
<proteinExistence type="predicted"/>
<accession>A0A8R7TWJ3</accession>
<feature type="domain" description="Reverse transcriptase zinc-binding" evidence="1">
    <location>
        <begin position="2"/>
        <end position="57"/>
    </location>
</feature>
<dbReference type="Pfam" id="PF13966">
    <property type="entry name" value="zf-RVT"/>
    <property type="match status" value="1"/>
</dbReference>
<dbReference type="Gramene" id="TuG1812G0300002795.01.T01">
    <property type="protein sequence ID" value="TuG1812G0300002795.01.T01"/>
    <property type="gene ID" value="TuG1812G0300002795.01"/>
</dbReference>
<name>A0A8R7TWJ3_TRIUA</name>
<reference evidence="2" key="2">
    <citation type="submission" date="2018-03" db="EMBL/GenBank/DDBJ databases">
        <title>The Triticum urartu genome reveals the dynamic nature of wheat genome evolution.</title>
        <authorList>
            <person name="Ling H."/>
            <person name="Ma B."/>
            <person name="Shi X."/>
            <person name="Liu H."/>
            <person name="Dong L."/>
            <person name="Sun H."/>
            <person name="Cao Y."/>
            <person name="Gao Q."/>
            <person name="Zheng S."/>
            <person name="Li Y."/>
            <person name="Yu Y."/>
            <person name="Du H."/>
            <person name="Qi M."/>
            <person name="Li Y."/>
            <person name="Yu H."/>
            <person name="Cui Y."/>
            <person name="Wang N."/>
            <person name="Chen C."/>
            <person name="Wu H."/>
            <person name="Zhao Y."/>
            <person name="Zhang J."/>
            <person name="Li Y."/>
            <person name="Zhou W."/>
            <person name="Zhang B."/>
            <person name="Hu W."/>
            <person name="Eijk M."/>
            <person name="Tang J."/>
            <person name="Witsenboer H."/>
            <person name="Zhao S."/>
            <person name="Li Z."/>
            <person name="Zhang A."/>
            <person name="Wang D."/>
            <person name="Liang C."/>
        </authorList>
    </citation>
    <scope>NUCLEOTIDE SEQUENCE [LARGE SCALE GENOMIC DNA]</scope>
    <source>
        <strain evidence="2">cv. G1812</strain>
    </source>
</reference>
<organism evidence="2 3">
    <name type="scientific">Triticum urartu</name>
    <name type="common">Red wild einkorn</name>
    <name type="synonym">Crithodium urartu</name>
    <dbReference type="NCBI Taxonomy" id="4572"/>
    <lineage>
        <taxon>Eukaryota</taxon>
        <taxon>Viridiplantae</taxon>
        <taxon>Streptophyta</taxon>
        <taxon>Embryophyta</taxon>
        <taxon>Tracheophyta</taxon>
        <taxon>Spermatophyta</taxon>
        <taxon>Magnoliopsida</taxon>
        <taxon>Liliopsida</taxon>
        <taxon>Poales</taxon>
        <taxon>Poaceae</taxon>
        <taxon>BOP clade</taxon>
        <taxon>Pooideae</taxon>
        <taxon>Triticodae</taxon>
        <taxon>Triticeae</taxon>
        <taxon>Triticinae</taxon>
        <taxon>Triticum</taxon>
    </lineage>
</organism>
<dbReference type="EnsemblPlants" id="TuG1812G0300002795.01.T01">
    <property type="protein sequence ID" value="TuG1812G0300002795.01.T01"/>
    <property type="gene ID" value="TuG1812G0300002795.01"/>
</dbReference>
<protein>
    <recommendedName>
        <fullName evidence="1">Reverse transcriptase zinc-binding domain-containing protein</fullName>
    </recommendedName>
</protein>
<evidence type="ECO:0000313" key="3">
    <source>
        <dbReference type="Proteomes" id="UP000015106"/>
    </source>
</evidence>
<sequence length="173" mass="19867">MVPRAQTFAWGLLHRALPIGKRASKFSKHIVGECVRCATLEDEMHMFFLCHFSKAAWFFSPWFIRTEVIAANHHSTPQIIQALLTSAHPYIKVTSLYTFWSIWKARNDALFGRKFCKPSQVFSIANAIMQDSKLEDMFLTPHEHRCTRSVDQHVVPQRDIFLLAGNAIFCDAA</sequence>
<reference evidence="2" key="3">
    <citation type="submission" date="2022-06" db="UniProtKB">
        <authorList>
            <consortium name="EnsemblPlants"/>
        </authorList>
    </citation>
    <scope>IDENTIFICATION</scope>
</reference>
<dbReference type="InterPro" id="IPR026960">
    <property type="entry name" value="RVT-Znf"/>
</dbReference>
<dbReference type="Proteomes" id="UP000015106">
    <property type="component" value="Chromosome 3"/>
</dbReference>
<evidence type="ECO:0000259" key="1">
    <source>
        <dbReference type="Pfam" id="PF13966"/>
    </source>
</evidence>
<dbReference type="AlphaFoldDB" id="A0A8R7TWJ3"/>
<reference evidence="3" key="1">
    <citation type="journal article" date="2013" name="Nature">
        <title>Draft genome of the wheat A-genome progenitor Triticum urartu.</title>
        <authorList>
            <person name="Ling H.Q."/>
            <person name="Zhao S."/>
            <person name="Liu D."/>
            <person name="Wang J."/>
            <person name="Sun H."/>
            <person name="Zhang C."/>
            <person name="Fan H."/>
            <person name="Li D."/>
            <person name="Dong L."/>
            <person name="Tao Y."/>
            <person name="Gao C."/>
            <person name="Wu H."/>
            <person name="Li Y."/>
            <person name="Cui Y."/>
            <person name="Guo X."/>
            <person name="Zheng S."/>
            <person name="Wang B."/>
            <person name="Yu K."/>
            <person name="Liang Q."/>
            <person name="Yang W."/>
            <person name="Lou X."/>
            <person name="Chen J."/>
            <person name="Feng M."/>
            <person name="Jian J."/>
            <person name="Zhang X."/>
            <person name="Luo G."/>
            <person name="Jiang Y."/>
            <person name="Liu J."/>
            <person name="Wang Z."/>
            <person name="Sha Y."/>
            <person name="Zhang B."/>
            <person name="Wu H."/>
            <person name="Tang D."/>
            <person name="Shen Q."/>
            <person name="Xue P."/>
            <person name="Zou S."/>
            <person name="Wang X."/>
            <person name="Liu X."/>
            <person name="Wang F."/>
            <person name="Yang Y."/>
            <person name="An X."/>
            <person name="Dong Z."/>
            <person name="Zhang K."/>
            <person name="Zhang X."/>
            <person name="Luo M.C."/>
            <person name="Dvorak J."/>
            <person name="Tong Y."/>
            <person name="Wang J."/>
            <person name="Yang H."/>
            <person name="Li Z."/>
            <person name="Wang D."/>
            <person name="Zhang A."/>
            <person name="Wang J."/>
        </authorList>
    </citation>
    <scope>NUCLEOTIDE SEQUENCE</scope>
    <source>
        <strain evidence="3">cv. G1812</strain>
    </source>
</reference>